<keyword evidence="2" id="KW-0472">Membrane</keyword>
<accession>A0A2G8JZA8</accession>
<evidence type="ECO:0000313" key="3">
    <source>
        <dbReference type="EMBL" id="PIK41078.1"/>
    </source>
</evidence>
<reference evidence="3 4" key="1">
    <citation type="journal article" date="2017" name="PLoS Biol.">
        <title>The sea cucumber genome provides insights into morphological evolution and visceral regeneration.</title>
        <authorList>
            <person name="Zhang X."/>
            <person name="Sun L."/>
            <person name="Yuan J."/>
            <person name="Sun Y."/>
            <person name="Gao Y."/>
            <person name="Zhang L."/>
            <person name="Li S."/>
            <person name="Dai H."/>
            <person name="Hamel J.F."/>
            <person name="Liu C."/>
            <person name="Yu Y."/>
            <person name="Liu S."/>
            <person name="Lin W."/>
            <person name="Guo K."/>
            <person name="Jin S."/>
            <person name="Xu P."/>
            <person name="Storey K.B."/>
            <person name="Huan P."/>
            <person name="Zhang T."/>
            <person name="Zhou Y."/>
            <person name="Zhang J."/>
            <person name="Lin C."/>
            <person name="Li X."/>
            <person name="Xing L."/>
            <person name="Huo D."/>
            <person name="Sun M."/>
            <person name="Wang L."/>
            <person name="Mercier A."/>
            <person name="Li F."/>
            <person name="Yang H."/>
            <person name="Xiang J."/>
        </authorList>
    </citation>
    <scope>NUCLEOTIDE SEQUENCE [LARGE SCALE GENOMIC DNA]</scope>
    <source>
        <strain evidence="3">Shaxun</strain>
        <tissue evidence="3">Muscle</tissue>
    </source>
</reference>
<dbReference type="AlphaFoldDB" id="A0A2G8JZA8"/>
<name>A0A2G8JZA8_STIJA</name>
<dbReference type="OrthoDB" id="2423701at2759"/>
<feature type="region of interest" description="Disordered" evidence="1">
    <location>
        <begin position="139"/>
        <end position="162"/>
    </location>
</feature>
<proteinExistence type="predicted"/>
<evidence type="ECO:0008006" key="5">
    <source>
        <dbReference type="Google" id="ProtNLM"/>
    </source>
</evidence>
<keyword evidence="4" id="KW-1185">Reference proteome</keyword>
<gene>
    <name evidence="3" type="ORF">BSL78_22065</name>
</gene>
<feature type="non-terminal residue" evidence="3">
    <location>
        <position position="1"/>
    </location>
</feature>
<keyword evidence="2" id="KW-0812">Transmembrane</keyword>
<feature type="transmembrane region" description="Helical" evidence="2">
    <location>
        <begin position="33"/>
        <end position="52"/>
    </location>
</feature>
<evidence type="ECO:0000256" key="1">
    <source>
        <dbReference type="SAM" id="MobiDB-lite"/>
    </source>
</evidence>
<feature type="transmembrane region" description="Helical" evidence="2">
    <location>
        <begin position="64"/>
        <end position="86"/>
    </location>
</feature>
<comment type="caution">
    <text evidence="3">The sequence shown here is derived from an EMBL/GenBank/DDBJ whole genome shotgun (WGS) entry which is preliminary data.</text>
</comment>
<protein>
    <recommendedName>
        <fullName evidence="5">Transmembrane protein</fullName>
    </recommendedName>
</protein>
<keyword evidence="2" id="KW-1133">Transmembrane helix</keyword>
<dbReference type="Proteomes" id="UP000230750">
    <property type="component" value="Unassembled WGS sequence"/>
</dbReference>
<sequence length="180" mass="20563">KALDIDPMNTEVLNALQKTNRAERGQMFYERRLHMQGTGVGTFAGIIFLLVNELLLNPQVIQGIIMQGIIFSACAYLGYAATKFYTDILKQQRDLLLEAPKEVQTALIYVDILSIISKFQIHLLVCPFLHKKEIQLSPRRKGDEVEETSEGGGMLWTETSHPSHRRRLSIMKWIPPVRQN</sequence>
<dbReference type="EMBL" id="MRZV01001055">
    <property type="protein sequence ID" value="PIK41078.1"/>
    <property type="molecule type" value="Genomic_DNA"/>
</dbReference>
<evidence type="ECO:0000313" key="4">
    <source>
        <dbReference type="Proteomes" id="UP000230750"/>
    </source>
</evidence>
<evidence type="ECO:0000256" key="2">
    <source>
        <dbReference type="SAM" id="Phobius"/>
    </source>
</evidence>
<organism evidence="3 4">
    <name type="scientific">Stichopus japonicus</name>
    <name type="common">Sea cucumber</name>
    <dbReference type="NCBI Taxonomy" id="307972"/>
    <lineage>
        <taxon>Eukaryota</taxon>
        <taxon>Metazoa</taxon>
        <taxon>Echinodermata</taxon>
        <taxon>Eleutherozoa</taxon>
        <taxon>Echinozoa</taxon>
        <taxon>Holothuroidea</taxon>
        <taxon>Aspidochirotacea</taxon>
        <taxon>Aspidochirotida</taxon>
        <taxon>Stichopodidae</taxon>
        <taxon>Apostichopus</taxon>
    </lineage>
</organism>